<accession>A0AB73U6T5</accession>
<evidence type="ECO:0000313" key="2">
    <source>
        <dbReference type="Proteomes" id="UP000317728"/>
    </source>
</evidence>
<evidence type="ECO:0000313" key="1">
    <source>
        <dbReference type="EMBL" id="QDF72357.1"/>
    </source>
</evidence>
<dbReference type="AlphaFoldDB" id="A0AB73U6T5"/>
<name>A0AB73U6T5_MYCCH</name>
<sequence length="271" mass="28652">MVATINPDATVIPDKAEVWLILKQDVPGNNIAAKIPTNATDDPGAKDWEFSGLIDDKKGIPLDPSGEVKEYDAFGHPNFRTKFRKGKLKSGFTALEYNPVTRKVVLPGSTPDKLGIPKDVQIYVLYRYVDEDITRMWVALRPALAELKSHGGIVDGELSFAEITVHHTADANGDVFKYLDSSTAAAVTKTFTIDSGVTAYTATVGTDTTVSLTTKTAYALQSALRDLDSVQALDAPGVTVEGPDGGPLVAVFTGPVPTVSATGTGGTVAVS</sequence>
<dbReference type="EMBL" id="CP041150">
    <property type="protein sequence ID" value="QDF72357.1"/>
    <property type="molecule type" value="Genomic_DNA"/>
</dbReference>
<dbReference type="RefSeq" id="WP_078321176.1">
    <property type="nucleotide sequence ID" value="NZ_CP041150.1"/>
</dbReference>
<protein>
    <recommendedName>
        <fullName evidence="3">Major tail protein</fullName>
    </recommendedName>
</protein>
<organism evidence="1 2">
    <name type="scientific">Mycobacteroides chelonae</name>
    <name type="common">Mycobacterium chelonae</name>
    <dbReference type="NCBI Taxonomy" id="1774"/>
    <lineage>
        <taxon>Bacteria</taxon>
        <taxon>Bacillati</taxon>
        <taxon>Actinomycetota</taxon>
        <taxon>Actinomycetes</taxon>
        <taxon>Mycobacteriales</taxon>
        <taxon>Mycobacteriaceae</taxon>
        <taxon>Mycobacteroides</taxon>
    </lineage>
</organism>
<reference evidence="1 2" key="1">
    <citation type="submission" date="2019-06" db="EMBL/GenBank/DDBJ databases">
        <title>Whole geneome sequnce of Mycobacteroides chelonae M77 isolated from bovine milk from Meghalaya, India.</title>
        <authorList>
            <person name="Vise E."/>
            <person name="Das S."/>
            <person name="Garg A."/>
            <person name="Ghatak S."/>
            <person name="Shakuntala I."/>
            <person name="Milton A.A.P."/>
            <person name="Karam A."/>
            <person name="Sanjukta R."/>
            <person name="Puro K."/>
            <person name="Sen A."/>
        </authorList>
    </citation>
    <scope>NUCLEOTIDE SEQUENCE [LARGE SCALE GENOMIC DNA]</scope>
    <source>
        <strain evidence="1 2">M77</strain>
    </source>
</reference>
<gene>
    <name evidence="1" type="ORF">FJK96_20810</name>
</gene>
<proteinExistence type="predicted"/>
<evidence type="ECO:0008006" key="3">
    <source>
        <dbReference type="Google" id="ProtNLM"/>
    </source>
</evidence>
<dbReference type="Proteomes" id="UP000317728">
    <property type="component" value="Chromosome"/>
</dbReference>